<keyword evidence="3" id="KW-1185">Reference proteome</keyword>
<dbReference type="RefSeq" id="WP_380941360.1">
    <property type="nucleotide sequence ID" value="NZ_JBHUFC010000006.1"/>
</dbReference>
<accession>A0ABW4NK60</accession>
<feature type="transmembrane region" description="Helical" evidence="1">
    <location>
        <begin position="135"/>
        <end position="160"/>
    </location>
</feature>
<dbReference type="EMBL" id="JBHUFC010000006">
    <property type="protein sequence ID" value="MFD1788990.1"/>
    <property type="molecule type" value="Genomic_DNA"/>
</dbReference>
<organism evidence="2 3">
    <name type="scientific">Sphingomonas floccifaciens</name>
    <dbReference type="NCBI Taxonomy" id="1844115"/>
    <lineage>
        <taxon>Bacteria</taxon>
        <taxon>Pseudomonadati</taxon>
        <taxon>Pseudomonadota</taxon>
        <taxon>Alphaproteobacteria</taxon>
        <taxon>Sphingomonadales</taxon>
        <taxon>Sphingomonadaceae</taxon>
        <taxon>Sphingomonas</taxon>
    </lineage>
</organism>
<feature type="transmembrane region" description="Helical" evidence="1">
    <location>
        <begin position="92"/>
        <end position="114"/>
    </location>
</feature>
<gene>
    <name evidence="2" type="ORF">ACFSC3_15600</name>
</gene>
<protein>
    <recommendedName>
        <fullName evidence="4">DUF2975 domain-containing protein</fullName>
    </recommendedName>
</protein>
<reference evidence="3" key="1">
    <citation type="journal article" date="2019" name="Int. J. Syst. Evol. Microbiol.">
        <title>The Global Catalogue of Microorganisms (GCM) 10K type strain sequencing project: providing services to taxonomists for standard genome sequencing and annotation.</title>
        <authorList>
            <consortium name="The Broad Institute Genomics Platform"/>
            <consortium name="The Broad Institute Genome Sequencing Center for Infectious Disease"/>
            <person name="Wu L."/>
            <person name="Ma J."/>
        </authorList>
    </citation>
    <scope>NUCLEOTIDE SEQUENCE [LARGE SCALE GENOMIC DNA]</scope>
    <source>
        <strain evidence="3">Q85</strain>
    </source>
</reference>
<evidence type="ECO:0000313" key="2">
    <source>
        <dbReference type="EMBL" id="MFD1788990.1"/>
    </source>
</evidence>
<feature type="transmembrane region" description="Helical" evidence="1">
    <location>
        <begin position="21"/>
        <end position="40"/>
    </location>
</feature>
<evidence type="ECO:0008006" key="4">
    <source>
        <dbReference type="Google" id="ProtNLM"/>
    </source>
</evidence>
<proteinExistence type="predicted"/>
<comment type="caution">
    <text evidence="2">The sequence shown here is derived from an EMBL/GenBank/DDBJ whole genome shotgun (WGS) entry which is preliminary data.</text>
</comment>
<feature type="transmembrane region" description="Helical" evidence="1">
    <location>
        <begin position="166"/>
        <end position="193"/>
    </location>
</feature>
<evidence type="ECO:0000256" key="1">
    <source>
        <dbReference type="SAM" id="Phobius"/>
    </source>
</evidence>
<dbReference type="Proteomes" id="UP001597283">
    <property type="component" value="Unassembled WGS sequence"/>
</dbReference>
<keyword evidence="1" id="KW-0472">Membrane</keyword>
<name>A0ABW4NK60_9SPHN</name>
<keyword evidence="1" id="KW-0812">Transmembrane</keyword>
<sequence>MTSATYSLPARKARICRIAGAIFLVLATCSALEAVVLSLWPAPAFSCHDGCRANTRPVEMLDDDEKAKVVATPGAEQKLDAYVGRPIVRAGIFGVTLIDSVPFATLLLGVGIALRRLGGRGENPVAQALPWLRRASLAAIVWALAQPVSNSLMASLLSIGTPSGPHWYITINLVPIGTGLMLAIAAYATIWALESGLQAQRDLDAFV</sequence>
<evidence type="ECO:0000313" key="3">
    <source>
        <dbReference type="Proteomes" id="UP001597283"/>
    </source>
</evidence>
<keyword evidence="1" id="KW-1133">Transmembrane helix</keyword>